<reference evidence="3 4" key="1">
    <citation type="journal article" date="2016" name="Nat. Commun.">
        <title>Thousands of microbial genomes shed light on interconnected biogeochemical processes in an aquifer system.</title>
        <authorList>
            <person name="Anantharaman K."/>
            <person name="Brown C.T."/>
            <person name="Hug L.A."/>
            <person name="Sharon I."/>
            <person name="Castelle C.J."/>
            <person name="Probst A.J."/>
            <person name="Thomas B.C."/>
            <person name="Singh A."/>
            <person name="Wilkins M.J."/>
            <person name="Karaoz U."/>
            <person name="Brodie E.L."/>
            <person name="Williams K.H."/>
            <person name="Hubbard S.S."/>
            <person name="Banfield J.F."/>
        </authorList>
    </citation>
    <scope>NUCLEOTIDE SEQUENCE [LARGE SCALE GENOMIC DNA]</scope>
</reference>
<dbReference type="PANTHER" id="PTHR43630:SF2">
    <property type="entry name" value="GLYCOSYLTRANSFERASE"/>
    <property type="match status" value="1"/>
</dbReference>
<protein>
    <recommendedName>
        <fullName evidence="2">Glycosyltransferase 2-like domain-containing protein</fullName>
    </recommendedName>
</protein>
<dbReference type="Pfam" id="PF00535">
    <property type="entry name" value="Glycos_transf_2"/>
    <property type="match status" value="1"/>
</dbReference>
<evidence type="ECO:0000313" key="4">
    <source>
        <dbReference type="Proteomes" id="UP000178450"/>
    </source>
</evidence>
<sequence>MVNKLSVCIATYNEQNNIKKCLQSVSDWVDEIVIVDGRSLDKTVEVAKTFGNKVKVVLHDNPANFLDNRRQAMKLAKSEWLLILDADERVSPKLKAEILSVIKENTKAGYWLPRLNYFLNSPLRKGGQFPDYCLRLVKRKLADQPVKTLHDQVAVKAGKDMIGYLTNPLLHYPYPSFEVYLRKWIQYSSHEADLLIKQKIKPGWSMFFRYCLLYPKLWFLKTYFRHKGFQDGFAGFVFAFFSGLRYLVIYIKLYEKTRS</sequence>
<feature type="transmembrane region" description="Helical" evidence="1">
    <location>
        <begin position="232"/>
        <end position="251"/>
    </location>
</feature>
<proteinExistence type="predicted"/>
<dbReference type="Proteomes" id="UP000178450">
    <property type="component" value="Unassembled WGS sequence"/>
</dbReference>
<dbReference type="InterPro" id="IPR001173">
    <property type="entry name" value="Glyco_trans_2-like"/>
</dbReference>
<keyword evidence="1" id="KW-0812">Transmembrane</keyword>
<feature type="domain" description="Glycosyltransferase 2-like" evidence="2">
    <location>
        <begin position="6"/>
        <end position="130"/>
    </location>
</feature>
<evidence type="ECO:0000259" key="2">
    <source>
        <dbReference type="Pfam" id="PF00535"/>
    </source>
</evidence>
<gene>
    <name evidence="3" type="ORF">A2209_01535</name>
</gene>
<organism evidence="3 4">
    <name type="scientific">Candidatus Roizmanbacteria bacterium RIFOXYA1_FULL_41_12</name>
    <dbReference type="NCBI Taxonomy" id="1802082"/>
    <lineage>
        <taxon>Bacteria</taxon>
        <taxon>Candidatus Roizmaniibacteriota</taxon>
    </lineage>
</organism>
<dbReference type="InterPro" id="IPR029044">
    <property type="entry name" value="Nucleotide-diphossugar_trans"/>
</dbReference>
<evidence type="ECO:0000256" key="1">
    <source>
        <dbReference type="SAM" id="Phobius"/>
    </source>
</evidence>
<accession>A0A1F7KEY8</accession>
<dbReference type="CDD" id="cd02511">
    <property type="entry name" value="Beta4Glucosyltransferase"/>
    <property type="match status" value="1"/>
</dbReference>
<dbReference type="EMBL" id="MGBG01000007">
    <property type="protein sequence ID" value="OGK66415.1"/>
    <property type="molecule type" value="Genomic_DNA"/>
</dbReference>
<dbReference type="AlphaFoldDB" id="A0A1F7KEY8"/>
<keyword evidence="1" id="KW-0472">Membrane</keyword>
<evidence type="ECO:0000313" key="3">
    <source>
        <dbReference type="EMBL" id="OGK66415.1"/>
    </source>
</evidence>
<name>A0A1F7KEY8_9BACT</name>
<dbReference type="SUPFAM" id="SSF53448">
    <property type="entry name" value="Nucleotide-diphospho-sugar transferases"/>
    <property type="match status" value="1"/>
</dbReference>
<keyword evidence="1" id="KW-1133">Transmembrane helix</keyword>
<comment type="caution">
    <text evidence="3">The sequence shown here is derived from an EMBL/GenBank/DDBJ whole genome shotgun (WGS) entry which is preliminary data.</text>
</comment>
<dbReference type="PANTHER" id="PTHR43630">
    <property type="entry name" value="POLY-BETA-1,6-N-ACETYL-D-GLUCOSAMINE SYNTHASE"/>
    <property type="match status" value="1"/>
</dbReference>
<dbReference type="Gene3D" id="3.90.550.10">
    <property type="entry name" value="Spore Coat Polysaccharide Biosynthesis Protein SpsA, Chain A"/>
    <property type="match status" value="1"/>
</dbReference>